<evidence type="ECO:0000256" key="1">
    <source>
        <dbReference type="SAM" id="MobiDB-lite"/>
    </source>
</evidence>
<evidence type="ECO:0000313" key="2">
    <source>
        <dbReference type="EMBL" id="KIH64143.1"/>
    </source>
</evidence>
<organism evidence="2 3">
    <name type="scientific">Ancylostoma duodenale</name>
    <dbReference type="NCBI Taxonomy" id="51022"/>
    <lineage>
        <taxon>Eukaryota</taxon>
        <taxon>Metazoa</taxon>
        <taxon>Ecdysozoa</taxon>
        <taxon>Nematoda</taxon>
        <taxon>Chromadorea</taxon>
        <taxon>Rhabditida</taxon>
        <taxon>Rhabditina</taxon>
        <taxon>Rhabditomorpha</taxon>
        <taxon>Strongyloidea</taxon>
        <taxon>Ancylostomatidae</taxon>
        <taxon>Ancylostomatinae</taxon>
        <taxon>Ancylostoma</taxon>
    </lineage>
</organism>
<dbReference type="AlphaFoldDB" id="A0A0C2D3U3"/>
<evidence type="ECO:0000313" key="3">
    <source>
        <dbReference type="Proteomes" id="UP000054047"/>
    </source>
</evidence>
<dbReference type="Proteomes" id="UP000054047">
    <property type="component" value="Unassembled WGS sequence"/>
</dbReference>
<feature type="region of interest" description="Disordered" evidence="1">
    <location>
        <begin position="59"/>
        <end position="78"/>
    </location>
</feature>
<accession>A0A0C2D3U3</accession>
<proteinExistence type="predicted"/>
<dbReference type="EMBL" id="KN728222">
    <property type="protein sequence ID" value="KIH64143.1"/>
    <property type="molecule type" value="Genomic_DNA"/>
</dbReference>
<sequence length="129" mass="14215">MLGVTHLTQVRAGLRSSILLQQSKVRDAAAYARSITIRSVTCCINDNLWTKTVSDLNPRNVSAQQQDHQPDGPTSSRSLLKQIIKLPVSLERTESNMDNFGSREGQVEGLVASARSPNSVPRNLKDLFI</sequence>
<protein>
    <submittedName>
        <fullName evidence="2">Uncharacterized protein</fullName>
    </submittedName>
</protein>
<keyword evidence="3" id="KW-1185">Reference proteome</keyword>
<gene>
    <name evidence="2" type="ORF">ANCDUO_05550</name>
</gene>
<reference evidence="2 3" key="1">
    <citation type="submission" date="2013-12" db="EMBL/GenBank/DDBJ databases">
        <title>Draft genome of the parsitic nematode Ancylostoma duodenale.</title>
        <authorList>
            <person name="Mitreva M."/>
        </authorList>
    </citation>
    <scope>NUCLEOTIDE SEQUENCE [LARGE SCALE GENOMIC DNA]</scope>
    <source>
        <strain evidence="2 3">Zhejiang</strain>
    </source>
</reference>
<name>A0A0C2D3U3_9BILA</name>